<dbReference type="AlphaFoldDB" id="A0A5K1JTK8"/>
<accession>A0A5K1JTK8</accession>
<sequence>MAALNSRKVTSKNSKRAHDDGDSPRPAEVYGTAVRASTLRFNTSAMNEGIELPQWYLSVLTRRRHGAQVELSVVSMEGTRSVGGRDAKVHPFGDVLSDAGA</sequence>
<organism evidence="2">
    <name type="scientific">Ganoderma boninense</name>
    <dbReference type="NCBI Taxonomy" id="34458"/>
    <lineage>
        <taxon>Eukaryota</taxon>
        <taxon>Fungi</taxon>
        <taxon>Dikarya</taxon>
        <taxon>Basidiomycota</taxon>
        <taxon>Agaricomycotina</taxon>
        <taxon>Agaricomycetes</taxon>
        <taxon>Polyporales</taxon>
        <taxon>Polyporaceae</taxon>
        <taxon>Ganoderma</taxon>
    </lineage>
</organism>
<evidence type="ECO:0000256" key="1">
    <source>
        <dbReference type="SAM" id="MobiDB-lite"/>
    </source>
</evidence>
<name>A0A5K1JTK8_9APHY</name>
<protein>
    <submittedName>
        <fullName evidence="2">Calcium influx-promoting protein ehs1</fullName>
    </submittedName>
</protein>
<dbReference type="EMBL" id="LR724162">
    <property type="protein sequence ID" value="VWO94703.1"/>
    <property type="molecule type" value="Genomic_DNA"/>
</dbReference>
<gene>
    <name evidence="2" type="primary">G4NGX3</name>
</gene>
<proteinExistence type="predicted"/>
<feature type="region of interest" description="Disordered" evidence="1">
    <location>
        <begin position="1"/>
        <end position="29"/>
    </location>
</feature>
<evidence type="ECO:0000313" key="2">
    <source>
        <dbReference type="EMBL" id="VWO94703.1"/>
    </source>
</evidence>
<feature type="compositionally biased region" description="Basic and acidic residues" evidence="1">
    <location>
        <begin position="16"/>
        <end position="25"/>
    </location>
</feature>
<reference evidence="2" key="1">
    <citation type="submission" date="2019-10" db="EMBL/GenBank/DDBJ databases">
        <authorList>
            <person name="Nor Muhammad N."/>
        </authorList>
    </citation>
    <scope>NUCLEOTIDE SEQUENCE</scope>
</reference>